<dbReference type="Proteomes" id="UP001374535">
    <property type="component" value="Chromosome 4"/>
</dbReference>
<dbReference type="EMBL" id="CP144697">
    <property type="protein sequence ID" value="WVZ15208.1"/>
    <property type="molecule type" value="Genomic_DNA"/>
</dbReference>
<sequence>MIEGGFNQARTLPYGVLISKILTLQGVDVTRERKVSCDILNAINKMTLASIGLVNTMNRWCFKDEENMVACSGSLPALNEDRTSFIPGTNFERFVVEQFKKGVERDMMLEKKVDVLYQKEINNNPKIEDSDEESTKEDSKTTSESE</sequence>
<name>A0AAQ3NTJ1_VIGMU</name>
<keyword evidence="3" id="KW-1185">Reference proteome</keyword>
<accession>A0AAQ3NTJ1</accession>
<proteinExistence type="predicted"/>
<evidence type="ECO:0000313" key="3">
    <source>
        <dbReference type="Proteomes" id="UP001374535"/>
    </source>
</evidence>
<reference evidence="2 3" key="1">
    <citation type="journal article" date="2023" name="Life. Sci Alliance">
        <title>Evolutionary insights into 3D genome organization and epigenetic landscape of Vigna mungo.</title>
        <authorList>
            <person name="Junaid A."/>
            <person name="Singh B."/>
            <person name="Bhatia S."/>
        </authorList>
    </citation>
    <scope>NUCLEOTIDE SEQUENCE [LARGE SCALE GENOMIC DNA]</scope>
    <source>
        <strain evidence="2">Urdbean</strain>
    </source>
</reference>
<evidence type="ECO:0000256" key="1">
    <source>
        <dbReference type="SAM" id="MobiDB-lite"/>
    </source>
</evidence>
<protein>
    <submittedName>
        <fullName evidence="2">Uncharacterized protein</fullName>
    </submittedName>
</protein>
<organism evidence="2 3">
    <name type="scientific">Vigna mungo</name>
    <name type="common">Black gram</name>
    <name type="synonym">Phaseolus mungo</name>
    <dbReference type="NCBI Taxonomy" id="3915"/>
    <lineage>
        <taxon>Eukaryota</taxon>
        <taxon>Viridiplantae</taxon>
        <taxon>Streptophyta</taxon>
        <taxon>Embryophyta</taxon>
        <taxon>Tracheophyta</taxon>
        <taxon>Spermatophyta</taxon>
        <taxon>Magnoliopsida</taxon>
        <taxon>eudicotyledons</taxon>
        <taxon>Gunneridae</taxon>
        <taxon>Pentapetalae</taxon>
        <taxon>rosids</taxon>
        <taxon>fabids</taxon>
        <taxon>Fabales</taxon>
        <taxon>Fabaceae</taxon>
        <taxon>Papilionoideae</taxon>
        <taxon>50 kb inversion clade</taxon>
        <taxon>NPAAA clade</taxon>
        <taxon>indigoferoid/millettioid clade</taxon>
        <taxon>Phaseoleae</taxon>
        <taxon>Vigna</taxon>
    </lineage>
</organism>
<dbReference type="AlphaFoldDB" id="A0AAQ3NTJ1"/>
<gene>
    <name evidence="2" type="ORF">V8G54_012774</name>
</gene>
<feature type="compositionally biased region" description="Basic and acidic residues" evidence="1">
    <location>
        <begin position="136"/>
        <end position="146"/>
    </location>
</feature>
<feature type="region of interest" description="Disordered" evidence="1">
    <location>
        <begin position="123"/>
        <end position="146"/>
    </location>
</feature>
<evidence type="ECO:0000313" key="2">
    <source>
        <dbReference type="EMBL" id="WVZ15208.1"/>
    </source>
</evidence>